<sequence>MKKVGILGGTFNPPHIGHLIAANEVLHTLHLDEIRFMPNAVPPHKRLAGHIADEHRLHMAQLAIEDNKLFKLETIEIERAGVSYTIETMRELIKQEPDTSFYFIIGADMIEYLPKWQEIDELSRIVTFVGVKRPGYSTETTYPVILIETPEIHLSSTILREKAASNETLHYLLPEPVIRYIKENGLYGAE</sequence>
<evidence type="ECO:0000313" key="12">
    <source>
        <dbReference type="EMBL" id="OES44304.1"/>
    </source>
</evidence>
<evidence type="ECO:0000256" key="9">
    <source>
        <dbReference type="ARBA" id="ARBA00048721"/>
    </source>
</evidence>
<dbReference type="NCBIfam" id="TIGR00125">
    <property type="entry name" value="cyt_tran_rel"/>
    <property type="match status" value="1"/>
</dbReference>
<dbReference type="RefSeq" id="WP_069938906.1">
    <property type="nucleotide sequence ID" value="NZ_MAMP01000022.1"/>
</dbReference>
<gene>
    <name evidence="10 12" type="primary">nadD</name>
    <name evidence="12" type="ORF">BA724_08430</name>
</gene>
<dbReference type="AlphaFoldDB" id="A0A1E7DML9"/>
<comment type="catalytic activity">
    <reaction evidence="9 10">
        <text>nicotinate beta-D-ribonucleotide + ATP + H(+) = deamido-NAD(+) + diphosphate</text>
        <dbReference type="Rhea" id="RHEA:22860"/>
        <dbReference type="ChEBI" id="CHEBI:15378"/>
        <dbReference type="ChEBI" id="CHEBI:30616"/>
        <dbReference type="ChEBI" id="CHEBI:33019"/>
        <dbReference type="ChEBI" id="CHEBI:57502"/>
        <dbReference type="ChEBI" id="CHEBI:58437"/>
        <dbReference type="EC" id="2.7.7.18"/>
    </reaction>
</comment>
<dbReference type="PANTHER" id="PTHR39321">
    <property type="entry name" value="NICOTINATE-NUCLEOTIDE ADENYLYLTRANSFERASE-RELATED"/>
    <property type="match status" value="1"/>
</dbReference>
<accession>A0A1E7DML9</accession>
<dbReference type="InterPro" id="IPR004821">
    <property type="entry name" value="Cyt_trans-like"/>
</dbReference>
<evidence type="ECO:0000256" key="5">
    <source>
        <dbReference type="ARBA" id="ARBA00022695"/>
    </source>
</evidence>
<keyword evidence="6 10" id="KW-0547">Nucleotide-binding</keyword>
<evidence type="ECO:0000313" key="13">
    <source>
        <dbReference type="Proteomes" id="UP000095658"/>
    </source>
</evidence>
<keyword evidence="5 10" id="KW-0548">Nucleotidyltransferase</keyword>
<dbReference type="InterPro" id="IPR005248">
    <property type="entry name" value="NadD/NMNAT"/>
</dbReference>
<dbReference type="UniPathway" id="UPA00253">
    <property type="reaction ID" value="UER00332"/>
</dbReference>
<comment type="similarity">
    <text evidence="10">Belongs to the NadD family.</text>
</comment>
<comment type="function">
    <text evidence="1 10">Catalyzes the reversible adenylation of nicotinate mononucleotide (NaMN) to nicotinic acid adenine dinucleotide (NaAD).</text>
</comment>
<dbReference type="Pfam" id="PF01467">
    <property type="entry name" value="CTP_transf_like"/>
    <property type="match status" value="1"/>
</dbReference>
<dbReference type="GO" id="GO:0004515">
    <property type="term" value="F:nicotinate-nucleotide adenylyltransferase activity"/>
    <property type="evidence" value="ECO:0007669"/>
    <property type="project" value="UniProtKB-UniRule"/>
</dbReference>
<name>A0A1E7DML9_9BACI</name>
<keyword evidence="7 10" id="KW-0067">ATP-binding</keyword>
<evidence type="ECO:0000256" key="1">
    <source>
        <dbReference type="ARBA" id="ARBA00002324"/>
    </source>
</evidence>
<dbReference type="SUPFAM" id="SSF52374">
    <property type="entry name" value="Nucleotidylyl transferase"/>
    <property type="match status" value="1"/>
</dbReference>
<dbReference type="EC" id="2.7.7.18" evidence="10"/>
<dbReference type="GO" id="GO:0009435">
    <property type="term" value="P:NAD+ biosynthetic process"/>
    <property type="evidence" value="ECO:0007669"/>
    <property type="project" value="UniProtKB-UniRule"/>
</dbReference>
<evidence type="ECO:0000256" key="10">
    <source>
        <dbReference type="HAMAP-Rule" id="MF_00244"/>
    </source>
</evidence>
<evidence type="ECO:0000259" key="11">
    <source>
        <dbReference type="Pfam" id="PF01467"/>
    </source>
</evidence>
<proteinExistence type="inferred from homology"/>
<dbReference type="HAMAP" id="MF_00244">
    <property type="entry name" value="NaMN_adenylyltr"/>
    <property type="match status" value="1"/>
</dbReference>
<keyword evidence="3 10" id="KW-0662">Pyridine nucleotide biosynthesis</keyword>
<evidence type="ECO:0000256" key="8">
    <source>
        <dbReference type="ARBA" id="ARBA00023027"/>
    </source>
</evidence>
<organism evidence="12 13">
    <name type="scientific">Domibacillus iocasae</name>
    <dbReference type="NCBI Taxonomy" id="1714016"/>
    <lineage>
        <taxon>Bacteria</taxon>
        <taxon>Bacillati</taxon>
        <taxon>Bacillota</taxon>
        <taxon>Bacilli</taxon>
        <taxon>Bacillales</taxon>
        <taxon>Bacillaceae</taxon>
        <taxon>Domibacillus</taxon>
    </lineage>
</organism>
<dbReference type="CDD" id="cd02165">
    <property type="entry name" value="NMNAT"/>
    <property type="match status" value="1"/>
</dbReference>
<reference evidence="12 13" key="1">
    <citation type="submission" date="2016-06" db="EMBL/GenBank/DDBJ databases">
        <title>Domibacillus iocasae genome sequencing.</title>
        <authorList>
            <person name="Verma A."/>
            <person name="Pal Y."/>
            <person name="Ojha A.K."/>
            <person name="Krishnamurthi S."/>
        </authorList>
    </citation>
    <scope>NUCLEOTIDE SEQUENCE [LARGE SCALE GENOMIC DNA]</scope>
    <source>
        <strain evidence="12 13">DSM 29979</strain>
    </source>
</reference>
<dbReference type="STRING" id="1714016.BA724_08430"/>
<keyword evidence="4 10" id="KW-0808">Transferase</keyword>
<dbReference type="PANTHER" id="PTHR39321:SF3">
    <property type="entry name" value="PHOSPHOPANTETHEINE ADENYLYLTRANSFERASE"/>
    <property type="match status" value="1"/>
</dbReference>
<dbReference type="InterPro" id="IPR014729">
    <property type="entry name" value="Rossmann-like_a/b/a_fold"/>
</dbReference>
<dbReference type="Gene3D" id="3.40.50.620">
    <property type="entry name" value="HUPs"/>
    <property type="match status" value="1"/>
</dbReference>
<dbReference type="NCBIfam" id="NF000840">
    <property type="entry name" value="PRK00071.1-3"/>
    <property type="match status" value="1"/>
</dbReference>
<feature type="domain" description="Cytidyltransferase-like" evidence="11">
    <location>
        <begin position="6"/>
        <end position="162"/>
    </location>
</feature>
<dbReference type="NCBIfam" id="NF000841">
    <property type="entry name" value="PRK00071.1-4"/>
    <property type="match status" value="1"/>
</dbReference>
<comment type="caution">
    <text evidence="12">The sequence shown here is derived from an EMBL/GenBank/DDBJ whole genome shotgun (WGS) entry which is preliminary data.</text>
</comment>
<evidence type="ECO:0000256" key="3">
    <source>
        <dbReference type="ARBA" id="ARBA00022642"/>
    </source>
</evidence>
<protein>
    <recommendedName>
        <fullName evidence="10">Probable nicotinate-nucleotide adenylyltransferase</fullName>
        <ecNumber evidence="10">2.7.7.18</ecNumber>
    </recommendedName>
    <alternativeName>
        <fullName evidence="10">Deamido-NAD(+) diphosphorylase</fullName>
    </alternativeName>
    <alternativeName>
        <fullName evidence="10">Deamido-NAD(+) pyrophosphorylase</fullName>
    </alternativeName>
    <alternativeName>
        <fullName evidence="10">Nicotinate mononucleotide adenylyltransferase</fullName>
        <shortName evidence="10">NaMN adenylyltransferase</shortName>
    </alternativeName>
</protein>
<evidence type="ECO:0000256" key="4">
    <source>
        <dbReference type="ARBA" id="ARBA00022679"/>
    </source>
</evidence>
<evidence type="ECO:0000256" key="2">
    <source>
        <dbReference type="ARBA" id="ARBA00005019"/>
    </source>
</evidence>
<keyword evidence="8 10" id="KW-0520">NAD</keyword>
<dbReference type="EMBL" id="MAMP01000022">
    <property type="protein sequence ID" value="OES44304.1"/>
    <property type="molecule type" value="Genomic_DNA"/>
</dbReference>
<comment type="pathway">
    <text evidence="2 10">Cofactor biosynthesis; NAD(+) biosynthesis; deamido-NAD(+) from nicotinate D-ribonucleotide: step 1/1.</text>
</comment>
<evidence type="ECO:0000256" key="7">
    <source>
        <dbReference type="ARBA" id="ARBA00022840"/>
    </source>
</evidence>
<dbReference type="GO" id="GO:0005524">
    <property type="term" value="F:ATP binding"/>
    <property type="evidence" value="ECO:0007669"/>
    <property type="project" value="UniProtKB-KW"/>
</dbReference>
<dbReference type="Proteomes" id="UP000095658">
    <property type="component" value="Unassembled WGS sequence"/>
</dbReference>
<evidence type="ECO:0000256" key="6">
    <source>
        <dbReference type="ARBA" id="ARBA00022741"/>
    </source>
</evidence>
<dbReference type="NCBIfam" id="TIGR00482">
    <property type="entry name" value="nicotinate (nicotinamide) nucleotide adenylyltransferase"/>
    <property type="match status" value="1"/>
</dbReference>
<dbReference type="OrthoDB" id="5295945at2"/>
<keyword evidence="13" id="KW-1185">Reference proteome</keyword>